<comment type="caution">
    <text evidence="2">The sequence shown here is derived from an EMBL/GenBank/DDBJ whole genome shotgun (WGS) entry which is preliminary data.</text>
</comment>
<evidence type="ECO:0000313" key="3">
    <source>
        <dbReference type="Proteomes" id="UP001267426"/>
    </source>
</evidence>
<dbReference type="Gene3D" id="1.20.1330.10">
    <property type="entry name" value="f41 fragment of flagellin, N-terminal domain"/>
    <property type="match status" value="1"/>
</dbReference>
<accession>A0ABU3BVL4</accession>
<feature type="non-terminal residue" evidence="2">
    <location>
        <position position="1"/>
    </location>
</feature>
<dbReference type="InterPro" id="IPR001029">
    <property type="entry name" value="Flagellin_N"/>
</dbReference>
<proteinExistence type="predicted"/>
<reference evidence="2 3" key="1">
    <citation type="submission" date="2023-09" db="EMBL/GenBank/DDBJ databases">
        <authorList>
            <person name="Rey-Velasco X."/>
        </authorList>
    </citation>
    <scope>NUCLEOTIDE SEQUENCE [LARGE SCALE GENOMIC DNA]</scope>
    <source>
        <strain evidence="2 3">F394</strain>
    </source>
</reference>
<dbReference type="Proteomes" id="UP001267426">
    <property type="component" value="Unassembled WGS sequence"/>
</dbReference>
<name>A0ABU3BVL4_9BACT</name>
<dbReference type="InterPro" id="IPR001492">
    <property type="entry name" value="Flagellin"/>
</dbReference>
<keyword evidence="3" id="KW-1185">Reference proteome</keyword>
<feature type="non-terminal residue" evidence="2">
    <location>
        <position position="156"/>
    </location>
</feature>
<evidence type="ECO:0000313" key="2">
    <source>
        <dbReference type="EMBL" id="MDT0633319.1"/>
    </source>
</evidence>
<feature type="domain" description="Flagellin N-terminal" evidence="1">
    <location>
        <begin position="2"/>
        <end position="77"/>
    </location>
</feature>
<protein>
    <recommendedName>
        <fullName evidence="1">Flagellin N-terminal domain-containing protein</fullName>
    </recommendedName>
</protein>
<dbReference type="RefSeq" id="WP_432280815.1">
    <property type="nucleotide sequence ID" value="NZ_JAVRHT010000095.1"/>
</dbReference>
<sequence>LSNIGDAKGMLTVGEGALNSTMDILQTMKEKAVQAANDTMGSEERTAIKNQLDALTAEIGDTLAGAEFNGTKIFGGAKDGAGSPTNAGDLALNFQVGASAADTFGVDIGAANVATLGIGTDDFAGTVAGTLTVDTAANAQASITTIDTAIEAVNSS</sequence>
<gene>
    <name evidence="2" type="ORF">RM540_16330</name>
</gene>
<dbReference type="EMBL" id="JAVRHT010000095">
    <property type="protein sequence ID" value="MDT0633319.1"/>
    <property type="molecule type" value="Genomic_DNA"/>
</dbReference>
<organism evidence="2 3">
    <name type="scientific">Rubrivirga litoralis</name>
    <dbReference type="NCBI Taxonomy" id="3075598"/>
    <lineage>
        <taxon>Bacteria</taxon>
        <taxon>Pseudomonadati</taxon>
        <taxon>Rhodothermota</taxon>
        <taxon>Rhodothermia</taxon>
        <taxon>Rhodothermales</taxon>
        <taxon>Rubricoccaceae</taxon>
        <taxon>Rubrivirga</taxon>
    </lineage>
</organism>
<evidence type="ECO:0000259" key="1">
    <source>
        <dbReference type="Pfam" id="PF00669"/>
    </source>
</evidence>
<dbReference type="Pfam" id="PF00669">
    <property type="entry name" value="Flagellin_N"/>
    <property type="match status" value="1"/>
</dbReference>
<dbReference type="PANTHER" id="PTHR42792">
    <property type="entry name" value="FLAGELLIN"/>
    <property type="match status" value="1"/>
</dbReference>
<dbReference type="PANTHER" id="PTHR42792:SF2">
    <property type="entry name" value="FLAGELLIN"/>
    <property type="match status" value="1"/>
</dbReference>
<dbReference type="SUPFAM" id="SSF64518">
    <property type="entry name" value="Phase 1 flagellin"/>
    <property type="match status" value="1"/>
</dbReference>